<feature type="transmembrane region" description="Helical" evidence="10">
    <location>
        <begin position="113"/>
        <end position="134"/>
    </location>
</feature>
<evidence type="ECO:0000259" key="12">
    <source>
        <dbReference type="SMART" id="SM00563"/>
    </source>
</evidence>
<keyword evidence="8" id="KW-0012">Acyltransferase</keyword>
<name>A0A812Q7U4_9DINO</name>
<dbReference type="PANTHER" id="PTHR23063">
    <property type="entry name" value="PHOSPHOLIPID ACYLTRANSFERASE"/>
    <property type="match status" value="1"/>
</dbReference>
<dbReference type="SUPFAM" id="SSF69593">
    <property type="entry name" value="Glycerol-3-phosphate (1)-acyltransferase"/>
    <property type="match status" value="1"/>
</dbReference>
<comment type="subcellular location">
    <subcellularLocation>
        <location evidence="1">Membrane</location>
    </subcellularLocation>
</comment>
<dbReference type="GO" id="GO:0016020">
    <property type="term" value="C:membrane"/>
    <property type="evidence" value="ECO:0007669"/>
    <property type="project" value="UniProtKB-SubCell"/>
</dbReference>
<dbReference type="InterPro" id="IPR002123">
    <property type="entry name" value="Plipid/glycerol_acylTrfase"/>
</dbReference>
<keyword evidence="14" id="KW-1185">Reference proteome</keyword>
<feature type="transmembrane region" description="Helical" evidence="10">
    <location>
        <begin position="81"/>
        <end position="101"/>
    </location>
</feature>
<accession>A0A812Q7U4</accession>
<feature type="region of interest" description="Disordered" evidence="9">
    <location>
        <begin position="352"/>
        <end position="379"/>
    </location>
</feature>
<dbReference type="PANTHER" id="PTHR23063:SF52">
    <property type="entry name" value="LYSOPHOSPHATIDYLCHOLINE ACYLTRANSFERASE"/>
    <property type="match status" value="1"/>
</dbReference>
<evidence type="ECO:0000256" key="2">
    <source>
        <dbReference type="ARBA" id="ARBA00008655"/>
    </source>
</evidence>
<evidence type="ECO:0000256" key="3">
    <source>
        <dbReference type="ARBA" id="ARBA00022679"/>
    </source>
</evidence>
<keyword evidence="3" id="KW-0808">Transferase</keyword>
<comment type="similarity">
    <text evidence="2">Belongs to the 1-acyl-sn-glycerol-3-phosphate acyltransferase family.</text>
</comment>
<feature type="chain" id="PRO_5032877799" evidence="11">
    <location>
        <begin position="20"/>
        <end position="379"/>
    </location>
</feature>
<dbReference type="GO" id="GO:0016746">
    <property type="term" value="F:acyltransferase activity"/>
    <property type="evidence" value="ECO:0007669"/>
    <property type="project" value="UniProtKB-KW"/>
</dbReference>
<evidence type="ECO:0000256" key="10">
    <source>
        <dbReference type="SAM" id="Phobius"/>
    </source>
</evidence>
<evidence type="ECO:0000256" key="11">
    <source>
        <dbReference type="SAM" id="SignalP"/>
    </source>
</evidence>
<sequence length="379" mass="42165">YLGLGLGLHLLIWFCEVLRTLICPSHWPDVPLKNKRKSEGGEKAFVGEGYECYDYDTPGWPLVAIVKLAFALLTGLLPFRLIAFIIAFALNALVLRIGLCLSPKSMGHRVVDLIFHALMKLLCTFCACYVTEVFNKERLAWIQKPGSHPILVPNHISLVEAFHLHHITWGMSGCVAKSQLGIPGIGWAAKFMGAVVIDPKDKEMKEKVKSGIAQFAKNEPDAQGNYPFKRAFCIYPEGITNSQLGLYRFNTGAFSPGVPVLPILQRFPYTNMNPAWVSQSTRSPGNDLPWILIRYMSQITMPLHVKVMEIWEPTAAEIADPVLFASNVQNYMAMQLGCVVTDTSNKILREKGGPFDLKAGKVSPSERGDESVTERPKYA</sequence>
<evidence type="ECO:0000256" key="5">
    <source>
        <dbReference type="ARBA" id="ARBA00022989"/>
    </source>
</evidence>
<dbReference type="EMBL" id="CAJNDS010002175">
    <property type="protein sequence ID" value="CAE7360362.1"/>
    <property type="molecule type" value="Genomic_DNA"/>
</dbReference>
<keyword evidence="7 10" id="KW-0472">Membrane</keyword>
<keyword evidence="5 10" id="KW-1133">Transmembrane helix</keyword>
<evidence type="ECO:0000256" key="6">
    <source>
        <dbReference type="ARBA" id="ARBA00023098"/>
    </source>
</evidence>
<dbReference type="SMART" id="SM00563">
    <property type="entry name" value="PlsC"/>
    <property type="match status" value="1"/>
</dbReference>
<feature type="non-terminal residue" evidence="13">
    <location>
        <position position="379"/>
    </location>
</feature>
<feature type="compositionally biased region" description="Basic and acidic residues" evidence="9">
    <location>
        <begin position="364"/>
        <end position="379"/>
    </location>
</feature>
<proteinExistence type="inferred from homology"/>
<evidence type="ECO:0000256" key="7">
    <source>
        <dbReference type="ARBA" id="ARBA00023136"/>
    </source>
</evidence>
<evidence type="ECO:0000256" key="9">
    <source>
        <dbReference type="SAM" id="MobiDB-lite"/>
    </source>
</evidence>
<feature type="signal peptide" evidence="11">
    <location>
        <begin position="1"/>
        <end position="19"/>
    </location>
</feature>
<protein>
    <submittedName>
        <fullName evidence="13">LPEAT1 protein</fullName>
    </submittedName>
</protein>
<comment type="caution">
    <text evidence="13">The sequence shown here is derived from an EMBL/GenBank/DDBJ whole genome shotgun (WGS) entry which is preliminary data.</text>
</comment>
<evidence type="ECO:0000256" key="4">
    <source>
        <dbReference type="ARBA" id="ARBA00022692"/>
    </source>
</evidence>
<dbReference type="AlphaFoldDB" id="A0A812Q7U4"/>
<dbReference type="OrthoDB" id="440239at2759"/>
<keyword evidence="6" id="KW-0443">Lipid metabolism</keyword>
<gene>
    <name evidence="13" type="primary">LPEAT1</name>
    <name evidence="13" type="ORF">SNAT2548_LOCUS19352</name>
</gene>
<evidence type="ECO:0000256" key="1">
    <source>
        <dbReference type="ARBA" id="ARBA00004370"/>
    </source>
</evidence>
<evidence type="ECO:0000313" key="13">
    <source>
        <dbReference type="EMBL" id="CAE7360362.1"/>
    </source>
</evidence>
<dbReference type="Proteomes" id="UP000604046">
    <property type="component" value="Unassembled WGS sequence"/>
</dbReference>
<organism evidence="13 14">
    <name type="scientific">Symbiodinium natans</name>
    <dbReference type="NCBI Taxonomy" id="878477"/>
    <lineage>
        <taxon>Eukaryota</taxon>
        <taxon>Sar</taxon>
        <taxon>Alveolata</taxon>
        <taxon>Dinophyceae</taxon>
        <taxon>Suessiales</taxon>
        <taxon>Symbiodiniaceae</taxon>
        <taxon>Symbiodinium</taxon>
    </lineage>
</organism>
<evidence type="ECO:0000256" key="8">
    <source>
        <dbReference type="ARBA" id="ARBA00023315"/>
    </source>
</evidence>
<evidence type="ECO:0000313" key="14">
    <source>
        <dbReference type="Proteomes" id="UP000604046"/>
    </source>
</evidence>
<feature type="domain" description="Phospholipid/glycerol acyltransferase" evidence="12">
    <location>
        <begin position="149"/>
        <end position="268"/>
    </location>
</feature>
<keyword evidence="4 10" id="KW-0812">Transmembrane</keyword>
<dbReference type="GO" id="GO:0006629">
    <property type="term" value="P:lipid metabolic process"/>
    <property type="evidence" value="ECO:0007669"/>
    <property type="project" value="UniProtKB-KW"/>
</dbReference>
<reference evidence="13" key="1">
    <citation type="submission" date="2021-02" db="EMBL/GenBank/DDBJ databases">
        <authorList>
            <person name="Dougan E. K."/>
            <person name="Rhodes N."/>
            <person name="Thang M."/>
            <person name="Chan C."/>
        </authorList>
    </citation>
    <scope>NUCLEOTIDE SEQUENCE</scope>
</reference>
<dbReference type="Pfam" id="PF01553">
    <property type="entry name" value="Acyltransferase"/>
    <property type="match status" value="1"/>
</dbReference>
<keyword evidence="11" id="KW-0732">Signal</keyword>